<dbReference type="Pfam" id="PF02887">
    <property type="entry name" value="PK_C"/>
    <property type="match status" value="1"/>
</dbReference>
<keyword evidence="4 13" id="KW-0808">Transferase</keyword>
<dbReference type="Gene3D" id="2.40.33.10">
    <property type="entry name" value="PK beta-barrel domain-like"/>
    <property type="match status" value="1"/>
</dbReference>
<evidence type="ECO:0000256" key="7">
    <source>
        <dbReference type="ARBA" id="ARBA00022777"/>
    </source>
</evidence>
<dbReference type="PANTHER" id="PTHR11817">
    <property type="entry name" value="PYRUVATE KINASE"/>
    <property type="match status" value="1"/>
</dbReference>
<dbReference type="GO" id="GO:0016301">
    <property type="term" value="F:kinase activity"/>
    <property type="evidence" value="ECO:0007669"/>
    <property type="project" value="UniProtKB-KW"/>
</dbReference>
<dbReference type="InterPro" id="IPR015793">
    <property type="entry name" value="Pyrv_Knase_brl"/>
</dbReference>
<dbReference type="Pfam" id="PF00224">
    <property type="entry name" value="PK"/>
    <property type="match status" value="1"/>
</dbReference>
<dbReference type="InterPro" id="IPR015813">
    <property type="entry name" value="Pyrv/PenolPyrv_kinase-like_dom"/>
</dbReference>
<evidence type="ECO:0000256" key="6">
    <source>
        <dbReference type="ARBA" id="ARBA00022741"/>
    </source>
</evidence>
<proteinExistence type="inferred from homology"/>
<dbReference type="GO" id="GO:0004743">
    <property type="term" value="F:pyruvate kinase activity"/>
    <property type="evidence" value="ECO:0007669"/>
    <property type="project" value="UniProtKB-UniRule"/>
</dbReference>
<evidence type="ECO:0000313" key="16">
    <source>
        <dbReference type="EMBL" id="MBB6073751.1"/>
    </source>
</evidence>
<dbReference type="InterPro" id="IPR011037">
    <property type="entry name" value="Pyrv_Knase-like_insert_dom_sf"/>
</dbReference>
<evidence type="ECO:0000256" key="13">
    <source>
        <dbReference type="RuleBase" id="RU000504"/>
    </source>
</evidence>
<dbReference type="EMBL" id="JACHIA010000029">
    <property type="protein sequence ID" value="MBB6073751.1"/>
    <property type="molecule type" value="Genomic_DNA"/>
</dbReference>
<evidence type="ECO:0000256" key="4">
    <source>
        <dbReference type="ARBA" id="ARBA00022679"/>
    </source>
</evidence>
<reference evidence="16 17" key="1">
    <citation type="submission" date="2020-08" db="EMBL/GenBank/DDBJ databases">
        <title>Genomic Encyclopedia of Type Strains, Phase IV (KMG-IV): sequencing the most valuable type-strain genomes for metagenomic binning, comparative biology and taxonomic classification.</title>
        <authorList>
            <person name="Goeker M."/>
        </authorList>
    </citation>
    <scope>NUCLEOTIDE SEQUENCE [LARGE SCALE GENOMIC DNA]</scope>
    <source>
        <strain evidence="16 17">DSM 29007</strain>
    </source>
</reference>
<dbReference type="EC" id="2.7.1.40" evidence="3 12"/>
<evidence type="ECO:0000256" key="11">
    <source>
        <dbReference type="ARBA" id="ARBA00023317"/>
    </source>
</evidence>
<dbReference type="Gene3D" id="3.20.20.60">
    <property type="entry name" value="Phosphoenolpyruvate-binding domains"/>
    <property type="match status" value="1"/>
</dbReference>
<evidence type="ECO:0000256" key="8">
    <source>
        <dbReference type="ARBA" id="ARBA00022840"/>
    </source>
</evidence>
<dbReference type="NCBIfam" id="TIGR01064">
    <property type="entry name" value="pyruv_kin"/>
    <property type="match status" value="1"/>
</dbReference>
<dbReference type="FunFam" id="2.40.33.10:FF:000001">
    <property type="entry name" value="Pyruvate kinase"/>
    <property type="match status" value="1"/>
</dbReference>
<evidence type="ECO:0000256" key="5">
    <source>
        <dbReference type="ARBA" id="ARBA00022723"/>
    </source>
</evidence>
<comment type="catalytic activity">
    <reaction evidence="13">
        <text>pyruvate + ATP = phosphoenolpyruvate + ADP + H(+)</text>
        <dbReference type="Rhea" id="RHEA:18157"/>
        <dbReference type="ChEBI" id="CHEBI:15361"/>
        <dbReference type="ChEBI" id="CHEBI:15378"/>
        <dbReference type="ChEBI" id="CHEBI:30616"/>
        <dbReference type="ChEBI" id="CHEBI:58702"/>
        <dbReference type="ChEBI" id="CHEBI:456216"/>
        <dbReference type="EC" id="2.7.1.40"/>
    </reaction>
</comment>
<organism evidence="16 17">
    <name type="scientific">Longimicrobium terrae</name>
    <dbReference type="NCBI Taxonomy" id="1639882"/>
    <lineage>
        <taxon>Bacteria</taxon>
        <taxon>Pseudomonadati</taxon>
        <taxon>Gemmatimonadota</taxon>
        <taxon>Longimicrobiia</taxon>
        <taxon>Longimicrobiales</taxon>
        <taxon>Longimicrobiaceae</taxon>
        <taxon>Longimicrobium</taxon>
    </lineage>
</organism>
<comment type="pathway">
    <text evidence="1 13">Carbohydrate degradation; glycolysis; pyruvate from D-glyceraldehyde 3-phosphate: step 5/5.</text>
</comment>
<evidence type="ECO:0000256" key="12">
    <source>
        <dbReference type="NCBIfam" id="TIGR01064"/>
    </source>
</evidence>
<dbReference type="NCBIfam" id="NF004491">
    <property type="entry name" value="PRK05826.1"/>
    <property type="match status" value="1"/>
</dbReference>
<dbReference type="InterPro" id="IPR036918">
    <property type="entry name" value="Pyrv_Knase_C_sf"/>
</dbReference>
<keyword evidence="9 13" id="KW-0460">Magnesium</keyword>
<dbReference type="GO" id="GO:0000287">
    <property type="term" value="F:magnesium ion binding"/>
    <property type="evidence" value="ECO:0007669"/>
    <property type="project" value="UniProtKB-UniRule"/>
</dbReference>
<keyword evidence="5" id="KW-0479">Metal-binding</keyword>
<keyword evidence="7 13" id="KW-0418">Kinase</keyword>
<comment type="caution">
    <text evidence="16">The sequence shown here is derived from an EMBL/GenBank/DDBJ whole genome shotgun (WGS) entry which is preliminary data.</text>
</comment>
<dbReference type="PRINTS" id="PR01050">
    <property type="entry name" value="PYRUVTKNASE"/>
</dbReference>
<dbReference type="InterPro" id="IPR015806">
    <property type="entry name" value="Pyrv_Knase_insert_dom_sf"/>
</dbReference>
<dbReference type="Proteomes" id="UP000582837">
    <property type="component" value="Unassembled WGS sequence"/>
</dbReference>
<feature type="domain" description="Pyruvate kinase barrel" evidence="14">
    <location>
        <begin position="3"/>
        <end position="319"/>
    </location>
</feature>
<accession>A0A841H6G7</accession>
<evidence type="ECO:0000256" key="10">
    <source>
        <dbReference type="ARBA" id="ARBA00023152"/>
    </source>
</evidence>
<protein>
    <recommendedName>
        <fullName evidence="3 12">Pyruvate kinase</fullName>
        <ecNumber evidence="3 12">2.7.1.40</ecNumber>
    </recommendedName>
</protein>
<evidence type="ECO:0000259" key="14">
    <source>
        <dbReference type="Pfam" id="PF00224"/>
    </source>
</evidence>
<dbReference type="UniPathway" id="UPA00109">
    <property type="reaction ID" value="UER00188"/>
</dbReference>
<dbReference type="SUPFAM" id="SSF52935">
    <property type="entry name" value="PK C-terminal domain-like"/>
    <property type="match status" value="1"/>
</dbReference>
<evidence type="ECO:0000256" key="9">
    <source>
        <dbReference type="ARBA" id="ARBA00022842"/>
    </source>
</evidence>
<keyword evidence="6" id="KW-0547">Nucleotide-binding</keyword>
<dbReference type="GO" id="GO:0030955">
    <property type="term" value="F:potassium ion binding"/>
    <property type="evidence" value="ECO:0007669"/>
    <property type="project" value="UniProtKB-UniRule"/>
</dbReference>
<keyword evidence="10 13" id="KW-0324">Glycolysis</keyword>
<keyword evidence="8" id="KW-0067">ATP-binding</keyword>
<evidence type="ECO:0000256" key="2">
    <source>
        <dbReference type="ARBA" id="ARBA00008663"/>
    </source>
</evidence>
<evidence type="ECO:0000256" key="1">
    <source>
        <dbReference type="ARBA" id="ARBA00004997"/>
    </source>
</evidence>
<sequence length="472" mass="50805">MQRRTKIVCTLGPASWSPERIDALITAGMDVARINFSHGTQERHAETIRNVREASVRAGRPIAVLGDLQGPKIRVGVLPEPRTLRSGDRITFTPEGDHTGDELPTTFRELADDVEVGEVVLLADGLMELIVEDVRPPRVDMRVIHGGELTSNKGINLPNTLVSIPSLTEKDLRDLEFALAQDVDYLALSFVRSAEDVRDLVSRIPAGGPLVVVKVEKGMALDNLDAILSETAAAMVARGDLGVELPFEQVPLAQKRMIQMANLASRPVITATQMLESMIENPRPTRAEASDVANAIIDGTDAVMLSAETATGKFPVAAVQAMARIAQEIEDSHILEAGPHYDIPIAPDVDGMTPTERAIAGATVEAVRRLQAPLIMTFTTSGSTARVVSSFRPPVPILAITDNMKTYHQLALVWGVIPIVCSDEASFSEMLACGRDEAIRRGLAKAGDRVVVTAGLPMHQPGTTNLLQVSVL</sequence>
<evidence type="ECO:0000259" key="15">
    <source>
        <dbReference type="Pfam" id="PF02887"/>
    </source>
</evidence>
<comment type="similarity">
    <text evidence="2 13">Belongs to the pyruvate kinase family.</text>
</comment>
<keyword evidence="11 16" id="KW-0670">Pyruvate</keyword>
<dbReference type="SUPFAM" id="SSF51621">
    <property type="entry name" value="Phosphoenolpyruvate/pyruvate domain"/>
    <property type="match status" value="1"/>
</dbReference>
<dbReference type="SUPFAM" id="SSF50800">
    <property type="entry name" value="PK beta-barrel domain-like"/>
    <property type="match status" value="1"/>
</dbReference>
<dbReference type="RefSeq" id="WP_170035159.1">
    <property type="nucleotide sequence ID" value="NZ_JABDTL010000001.1"/>
</dbReference>
<evidence type="ECO:0000256" key="3">
    <source>
        <dbReference type="ARBA" id="ARBA00012142"/>
    </source>
</evidence>
<dbReference type="AlphaFoldDB" id="A0A841H6G7"/>
<dbReference type="Gene3D" id="3.40.1380.20">
    <property type="entry name" value="Pyruvate kinase, C-terminal domain"/>
    <property type="match status" value="1"/>
</dbReference>
<dbReference type="InterPro" id="IPR040442">
    <property type="entry name" value="Pyrv_kinase-like_dom_sf"/>
</dbReference>
<dbReference type="InterPro" id="IPR001697">
    <property type="entry name" value="Pyr_Knase"/>
</dbReference>
<evidence type="ECO:0000313" key="17">
    <source>
        <dbReference type="Proteomes" id="UP000582837"/>
    </source>
</evidence>
<dbReference type="InterPro" id="IPR015795">
    <property type="entry name" value="Pyrv_Knase_C"/>
</dbReference>
<keyword evidence="17" id="KW-1185">Reference proteome</keyword>
<dbReference type="GO" id="GO:0005524">
    <property type="term" value="F:ATP binding"/>
    <property type="evidence" value="ECO:0007669"/>
    <property type="project" value="UniProtKB-KW"/>
</dbReference>
<feature type="domain" description="Pyruvate kinase C-terminal" evidence="15">
    <location>
        <begin position="358"/>
        <end position="469"/>
    </location>
</feature>
<name>A0A841H6G7_9BACT</name>
<gene>
    <name evidence="16" type="ORF">HNQ61_005429</name>
</gene>
<dbReference type="NCBIfam" id="NF004978">
    <property type="entry name" value="PRK06354.1"/>
    <property type="match status" value="1"/>
</dbReference>